<dbReference type="Gene3D" id="3.40.630.30">
    <property type="match status" value="1"/>
</dbReference>
<keyword evidence="2" id="KW-1185">Reference proteome</keyword>
<gene>
    <name evidence="1" type="ORF">RCOM_1833850</name>
</gene>
<dbReference type="InterPro" id="IPR016181">
    <property type="entry name" value="Acyl_CoA_acyltransferase"/>
</dbReference>
<dbReference type="AlphaFoldDB" id="B9TE07"/>
<dbReference type="Proteomes" id="UP000008311">
    <property type="component" value="Unassembled WGS sequence"/>
</dbReference>
<dbReference type="SUPFAM" id="SSF55729">
    <property type="entry name" value="Acyl-CoA N-acyltransferases (Nat)"/>
    <property type="match status" value="1"/>
</dbReference>
<evidence type="ECO:0000313" key="1">
    <source>
        <dbReference type="EMBL" id="EEF25908.1"/>
    </source>
</evidence>
<accession>B9TE07</accession>
<protein>
    <submittedName>
        <fullName evidence="1">Uncharacterized protein</fullName>
    </submittedName>
</protein>
<dbReference type="InParanoid" id="B9TE07"/>
<sequence>MSHINQRFGKFIYSECITNSQINENSHPAVKERLPFTIRIASGDNDLQKVVGMRRAAYGRHLPEFASTMATEDIDHAPGTSVLLAESKLDGGPLGTMRIQTNLFAPLALERSIQLPAWLSNSRLAEATRLGVAGGTIGRLVKISLCKALFMYCAQNHLDWMIISARDPLDREYENMLFDDIWGKKEFFPMAHVGGMAHRVMAKPVALARTRWERVGHPLYRFVFLTEHPDINVQQTDAAARDREIDRGPDAA</sequence>
<name>B9TE07_RICCO</name>
<reference evidence="2" key="1">
    <citation type="journal article" date="2010" name="Nat. Biotechnol.">
        <title>Draft genome sequence of the oilseed species Ricinus communis.</title>
        <authorList>
            <person name="Chan A.P."/>
            <person name="Crabtree J."/>
            <person name="Zhao Q."/>
            <person name="Lorenzi H."/>
            <person name="Orvis J."/>
            <person name="Puiu D."/>
            <person name="Melake-Berhan A."/>
            <person name="Jones K.M."/>
            <person name="Redman J."/>
            <person name="Chen G."/>
            <person name="Cahoon E.B."/>
            <person name="Gedil M."/>
            <person name="Stanke M."/>
            <person name="Haas B.J."/>
            <person name="Wortman J.R."/>
            <person name="Fraser-Liggett C.M."/>
            <person name="Ravel J."/>
            <person name="Rabinowicz P.D."/>
        </authorList>
    </citation>
    <scope>NUCLEOTIDE SEQUENCE [LARGE SCALE GENOMIC DNA]</scope>
    <source>
        <strain evidence="2">cv. Hale</strain>
    </source>
</reference>
<organism evidence="1 2">
    <name type="scientific">Ricinus communis</name>
    <name type="common">Castor bean</name>
    <dbReference type="NCBI Taxonomy" id="3988"/>
    <lineage>
        <taxon>Eukaryota</taxon>
        <taxon>Viridiplantae</taxon>
        <taxon>Streptophyta</taxon>
        <taxon>Embryophyta</taxon>
        <taxon>Tracheophyta</taxon>
        <taxon>Spermatophyta</taxon>
        <taxon>Magnoliopsida</taxon>
        <taxon>eudicotyledons</taxon>
        <taxon>Gunneridae</taxon>
        <taxon>Pentapetalae</taxon>
        <taxon>rosids</taxon>
        <taxon>fabids</taxon>
        <taxon>Malpighiales</taxon>
        <taxon>Euphorbiaceae</taxon>
        <taxon>Acalyphoideae</taxon>
        <taxon>Acalypheae</taxon>
        <taxon>Ricinus</taxon>
    </lineage>
</organism>
<proteinExistence type="predicted"/>
<dbReference type="EMBL" id="EQ978626">
    <property type="protein sequence ID" value="EEF25908.1"/>
    <property type="molecule type" value="Genomic_DNA"/>
</dbReference>
<evidence type="ECO:0000313" key="2">
    <source>
        <dbReference type="Proteomes" id="UP000008311"/>
    </source>
</evidence>